<evidence type="ECO:0008006" key="3">
    <source>
        <dbReference type="Google" id="ProtNLM"/>
    </source>
</evidence>
<evidence type="ECO:0000313" key="2">
    <source>
        <dbReference type="Proteomes" id="UP001595975"/>
    </source>
</evidence>
<evidence type="ECO:0000313" key="1">
    <source>
        <dbReference type="EMBL" id="MFC5662296.1"/>
    </source>
</evidence>
<sequence>MGRQPVGMDELVEHWTVLDDEADLVAGKRGGTRVGFALLL</sequence>
<dbReference type="RefSeq" id="WP_380223892.1">
    <property type="nucleotide sequence ID" value="NZ_JBHSOF010000003.1"/>
</dbReference>
<gene>
    <name evidence="1" type="ORF">ACFP3U_04795</name>
</gene>
<accession>A0ABW0X1B2</accession>
<dbReference type="Proteomes" id="UP001595975">
    <property type="component" value="Unassembled WGS sequence"/>
</dbReference>
<name>A0ABW0X1B2_9ACTN</name>
<dbReference type="EMBL" id="JBHSOF010000003">
    <property type="protein sequence ID" value="MFC5662296.1"/>
    <property type="molecule type" value="Genomic_DNA"/>
</dbReference>
<organism evidence="1 2">
    <name type="scientific">Kitasatospora misakiensis</name>
    <dbReference type="NCBI Taxonomy" id="67330"/>
    <lineage>
        <taxon>Bacteria</taxon>
        <taxon>Bacillati</taxon>
        <taxon>Actinomycetota</taxon>
        <taxon>Actinomycetes</taxon>
        <taxon>Kitasatosporales</taxon>
        <taxon>Streptomycetaceae</taxon>
        <taxon>Kitasatospora</taxon>
    </lineage>
</organism>
<keyword evidence="2" id="KW-1185">Reference proteome</keyword>
<comment type="caution">
    <text evidence="1">The sequence shown here is derived from an EMBL/GenBank/DDBJ whole genome shotgun (WGS) entry which is preliminary data.</text>
</comment>
<reference evidence="2" key="1">
    <citation type="journal article" date="2019" name="Int. J. Syst. Evol. Microbiol.">
        <title>The Global Catalogue of Microorganisms (GCM) 10K type strain sequencing project: providing services to taxonomists for standard genome sequencing and annotation.</title>
        <authorList>
            <consortium name="The Broad Institute Genomics Platform"/>
            <consortium name="The Broad Institute Genome Sequencing Center for Infectious Disease"/>
            <person name="Wu L."/>
            <person name="Ma J."/>
        </authorList>
    </citation>
    <scope>NUCLEOTIDE SEQUENCE [LARGE SCALE GENOMIC DNA]</scope>
    <source>
        <strain evidence="2">CGMCC 4.1437</strain>
    </source>
</reference>
<proteinExistence type="predicted"/>
<protein>
    <recommendedName>
        <fullName evidence="3">Transposase</fullName>
    </recommendedName>
</protein>